<dbReference type="SUPFAM" id="SSF89372">
    <property type="entry name" value="Fucose-specific lectin"/>
    <property type="match status" value="1"/>
</dbReference>
<evidence type="ECO:0000313" key="2">
    <source>
        <dbReference type="Proteomes" id="UP001139031"/>
    </source>
</evidence>
<sequence>MNTATLATDLGIAFIANNSSNEILTCSSADAARWSGNVKADEASSETPAVCRFRGKFWAAFVSDNKADELLVCSSPDGKTWSPNAKIGQRSEIAPSLCVFKGRMYIAFIADNSSRNILVCSTEDGVNWTGNVKVGQTSAFAPTLCAYKDRLWLAFVAGNSSRELLICNSSDGQRWSGNSRVNESTKQAPSLCVFNNRMWLAFVANDSSENLLICSSDGNGWTKNAKIGQASKFAPSLAAVGDRLYVAFVSNNSKQDVLVCSSREGSTGWSDNTKTGETSKRAPALFALELTKGTIRPKYQVLTVVYAPPGTSGGDSSSSVAYTSSSAAGTTSSISSSVQTSVEVVAKVGSDSVGAGASFGTSNTTSDTSTLNITKRESLTITVKGPDVDGIDHDHDAFHVCLNPLYTVTVDQLGDATWEFGVDGSVMTIQYVYAGWLKDPSKMPVGTRKALDAAGLTTADYAAILAHNPFVAGATAIDPNRFMRTGQSFPYVPPYDENSAPIVQTYQHENTIERSESRTSEVQYSVSASFTAGMPDIWSVETTTSLTMTNSNTFGTSSSKTQSATLEVGGPSHGYAGPVDVQVYWDTVYNTFMFAFPSQGPDVSGQAAPGAAVDLEVGGTTLRTRADAKGEYRFYDVPAGAAKVSAGGVTVGGRSLKKGVTLVS</sequence>
<dbReference type="EMBL" id="JAIRAU010000023">
    <property type="protein sequence ID" value="MBZ5711036.1"/>
    <property type="molecule type" value="Genomic_DNA"/>
</dbReference>
<proteinExistence type="predicted"/>
<gene>
    <name evidence="1" type="ORF">K7C98_17465</name>
</gene>
<dbReference type="RefSeq" id="WP_224192805.1">
    <property type="nucleotide sequence ID" value="NZ_JAIRAU010000023.1"/>
</dbReference>
<name>A0ABS7TS40_9BACT</name>
<organism evidence="1 2">
    <name type="scientific">Nannocystis pusilla</name>
    <dbReference type="NCBI Taxonomy" id="889268"/>
    <lineage>
        <taxon>Bacteria</taxon>
        <taxon>Pseudomonadati</taxon>
        <taxon>Myxococcota</taxon>
        <taxon>Polyangia</taxon>
        <taxon>Nannocystales</taxon>
        <taxon>Nannocystaceae</taxon>
        <taxon>Nannocystis</taxon>
    </lineage>
</organism>
<dbReference type="InterPro" id="IPR023296">
    <property type="entry name" value="Glyco_hydro_beta-prop_sf"/>
</dbReference>
<comment type="caution">
    <text evidence="1">The sequence shown here is derived from an EMBL/GenBank/DDBJ whole genome shotgun (WGS) entry which is preliminary data.</text>
</comment>
<dbReference type="SUPFAM" id="SSF75005">
    <property type="entry name" value="Arabinanase/levansucrase/invertase"/>
    <property type="match status" value="1"/>
</dbReference>
<protein>
    <submittedName>
        <fullName evidence="1">Uncharacterized protein</fullName>
    </submittedName>
</protein>
<dbReference type="Gene3D" id="2.170.15.10">
    <property type="entry name" value="Proaerolysin, chain A, domain 3"/>
    <property type="match status" value="1"/>
</dbReference>
<dbReference type="Proteomes" id="UP001139031">
    <property type="component" value="Unassembled WGS sequence"/>
</dbReference>
<keyword evidence="2" id="KW-1185">Reference proteome</keyword>
<accession>A0ABS7TS40</accession>
<evidence type="ECO:0000313" key="1">
    <source>
        <dbReference type="EMBL" id="MBZ5711036.1"/>
    </source>
</evidence>
<dbReference type="Gene3D" id="2.115.10.20">
    <property type="entry name" value="Glycosyl hydrolase domain, family 43"/>
    <property type="match status" value="1"/>
</dbReference>
<reference evidence="1" key="1">
    <citation type="submission" date="2021-08" db="EMBL/GenBank/DDBJ databases">
        <authorList>
            <person name="Stevens D.C."/>
        </authorList>
    </citation>
    <scope>NUCLEOTIDE SEQUENCE</scope>
    <source>
        <strain evidence="1">DSM 53165</strain>
    </source>
</reference>
<dbReference type="SUPFAM" id="SSF56973">
    <property type="entry name" value="Aerolisin/ETX pore-forming domain"/>
    <property type="match status" value="1"/>
</dbReference>